<dbReference type="Gene3D" id="3.60.40.10">
    <property type="entry name" value="PPM-type phosphatase domain"/>
    <property type="match status" value="1"/>
</dbReference>
<sequence length="79" mass="8801">MGCHVLMSNEEVMEMARRMLRKLHKQFATAANGSVSPAQYVAEGGLENALRTSTDNVSVIVVDLKRLRRRMQQKAAADI</sequence>
<name>A0AAW1WIK7_RUBAR</name>
<gene>
    <name evidence="1" type="ORF">M0R45_031890</name>
</gene>
<proteinExistence type="predicted"/>
<evidence type="ECO:0008006" key="3">
    <source>
        <dbReference type="Google" id="ProtNLM"/>
    </source>
</evidence>
<protein>
    <recommendedName>
        <fullName evidence="3">Protein-serine/threonine phosphatase</fullName>
    </recommendedName>
</protein>
<accession>A0AAW1WIK7</accession>
<dbReference type="AlphaFoldDB" id="A0AAW1WIK7"/>
<evidence type="ECO:0000313" key="2">
    <source>
        <dbReference type="Proteomes" id="UP001457282"/>
    </source>
</evidence>
<comment type="caution">
    <text evidence="1">The sequence shown here is derived from an EMBL/GenBank/DDBJ whole genome shotgun (WGS) entry which is preliminary data.</text>
</comment>
<dbReference type="InterPro" id="IPR036457">
    <property type="entry name" value="PPM-type-like_dom_sf"/>
</dbReference>
<reference evidence="1 2" key="1">
    <citation type="journal article" date="2023" name="G3 (Bethesda)">
        <title>A chromosome-length genome assembly and annotation of blackberry (Rubus argutus, cv. 'Hillquist').</title>
        <authorList>
            <person name="Bruna T."/>
            <person name="Aryal R."/>
            <person name="Dudchenko O."/>
            <person name="Sargent D.J."/>
            <person name="Mead D."/>
            <person name="Buti M."/>
            <person name="Cavallini A."/>
            <person name="Hytonen T."/>
            <person name="Andres J."/>
            <person name="Pham M."/>
            <person name="Weisz D."/>
            <person name="Mascagni F."/>
            <person name="Usai G."/>
            <person name="Natali L."/>
            <person name="Bassil N."/>
            <person name="Fernandez G.E."/>
            <person name="Lomsadze A."/>
            <person name="Armour M."/>
            <person name="Olukolu B."/>
            <person name="Poorten T."/>
            <person name="Britton C."/>
            <person name="Davik J."/>
            <person name="Ashrafi H."/>
            <person name="Aiden E.L."/>
            <person name="Borodovsky M."/>
            <person name="Worthington M."/>
        </authorList>
    </citation>
    <scope>NUCLEOTIDE SEQUENCE [LARGE SCALE GENOMIC DNA]</scope>
    <source>
        <strain evidence="1">PI 553951</strain>
    </source>
</reference>
<keyword evidence="2" id="KW-1185">Reference proteome</keyword>
<dbReference type="Proteomes" id="UP001457282">
    <property type="component" value="Unassembled WGS sequence"/>
</dbReference>
<evidence type="ECO:0000313" key="1">
    <source>
        <dbReference type="EMBL" id="KAK9923473.1"/>
    </source>
</evidence>
<dbReference type="EMBL" id="JBEDUW010000006">
    <property type="protein sequence ID" value="KAK9923473.1"/>
    <property type="molecule type" value="Genomic_DNA"/>
</dbReference>
<organism evidence="1 2">
    <name type="scientific">Rubus argutus</name>
    <name type="common">Southern blackberry</name>
    <dbReference type="NCBI Taxonomy" id="59490"/>
    <lineage>
        <taxon>Eukaryota</taxon>
        <taxon>Viridiplantae</taxon>
        <taxon>Streptophyta</taxon>
        <taxon>Embryophyta</taxon>
        <taxon>Tracheophyta</taxon>
        <taxon>Spermatophyta</taxon>
        <taxon>Magnoliopsida</taxon>
        <taxon>eudicotyledons</taxon>
        <taxon>Gunneridae</taxon>
        <taxon>Pentapetalae</taxon>
        <taxon>rosids</taxon>
        <taxon>fabids</taxon>
        <taxon>Rosales</taxon>
        <taxon>Rosaceae</taxon>
        <taxon>Rosoideae</taxon>
        <taxon>Rosoideae incertae sedis</taxon>
        <taxon>Rubus</taxon>
    </lineage>
</organism>